<dbReference type="Proteomes" id="UP001476247">
    <property type="component" value="Unassembled WGS sequence"/>
</dbReference>
<evidence type="ECO:0000313" key="2">
    <source>
        <dbReference type="Proteomes" id="UP001476247"/>
    </source>
</evidence>
<protein>
    <submittedName>
        <fullName evidence="1">Uncharacterized protein</fullName>
    </submittedName>
</protein>
<name>A0ABP9YDW0_9FUNG</name>
<evidence type="ECO:0000313" key="1">
    <source>
        <dbReference type="EMBL" id="GAA5805139.1"/>
    </source>
</evidence>
<keyword evidence="2" id="KW-1185">Reference proteome</keyword>
<comment type="caution">
    <text evidence="1">The sequence shown here is derived from an EMBL/GenBank/DDBJ whole genome shotgun (WGS) entry which is preliminary data.</text>
</comment>
<proteinExistence type="predicted"/>
<sequence>MFDDDYSIELPIYTLRCRNVIVADLPDAPLFYASNQNFTCVLFVFVPAYFQQAVEYEQLVKYTDVYVLIFTDIFYTRNRFVLDIRLSNALA</sequence>
<accession>A0ABP9YDW0</accession>
<organism evidence="1 2">
    <name type="scientific">Helicostylum pulchrum</name>
    <dbReference type="NCBI Taxonomy" id="562976"/>
    <lineage>
        <taxon>Eukaryota</taxon>
        <taxon>Fungi</taxon>
        <taxon>Fungi incertae sedis</taxon>
        <taxon>Mucoromycota</taxon>
        <taxon>Mucoromycotina</taxon>
        <taxon>Mucoromycetes</taxon>
        <taxon>Mucorales</taxon>
        <taxon>Mucorineae</taxon>
        <taxon>Mucoraceae</taxon>
        <taxon>Helicostylum</taxon>
    </lineage>
</organism>
<dbReference type="EMBL" id="BAABUJ010000042">
    <property type="protein sequence ID" value="GAA5805139.1"/>
    <property type="molecule type" value="Genomic_DNA"/>
</dbReference>
<gene>
    <name evidence="1" type="ORF">HPULCUR_010652</name>
</gene>
<reference evidence="1 2" key="1">
    <citation type="submission" date="2024-04" db="EMBL/GenBank/DDBJ databases">
        <title>genome sequences of Mucor flavus KT1a and Helicostylum pulchrum KT1b strains isolation_sourced from the surface of a dry-aged beef.</title>
        <authorList>
            <person name="Toyotome T."/>
            <person name="Hosono M."/>
            <person name="Torimaru M."/>
            <person name="Fukuda K."/>
            <person name="Mikami N."/>
        </authorList>
    </citation>
    <scope>NUCLEOTIDE SEQUENCE [LARGE SCALE GENOMIC DNA]</scope>
    <source>
        <strain evidence="1 2">KT1b</strain>
    </source>
</reference>